<accession>A0ACC0DDK2</accession>
<protein>
    <submittedName>
        <fullName evidence="1">Uncharacterized protein</fullName>
    </submittedName>
</protein>
<evidence type="ECO:0000313" key="1">
    <source>
        <dbReference type="EMBL" id="KAI6090774.1"/>
    </source>
</evidence>
<dbReference type="EMBL" id="MU394289">
    <property type="protein sequence ID" value="KAI6090774.1"/>
    <property type="molecule type" value="Genomic_DNA"/>
</dbReference>
<reference evidence="1 2" key="1">
    <citation type="journal article" date="2022" name="New Phytol.">
        <title>Ecological generalism drives hyperdiversity of secondary metabolite gene clusters in xylarialean endophytes.</title>
        <authorList>
            <person name="Franco M.E.E."/>
            <person name="Wisecaver J.H."/>
            <person name="Arnold A.E."/>
            <person name="Ju Y.M."/>
            <person name="Slot J.C."/>
            <person name="Ahrendt S."/>
            <person name="Moore L.P."/>
            <person name="Eastman K.E."/>
            <person name="Scott K."/>
            <person name="Konkel Z."/>
            <person name="Mondo S.J."/>
            <person name="Kuo A."/>
            <person name="Hayes R.D."/>
            <person name="Haridas S."/>
            <person name="Andreopoulos B."/>
            <person name="Riley R."/>
            <person name="LaButti K."/>
            <person name="Pangilinan J."/>
            <person name="Lipzen A."/>
            <person name="Amirebrahimi M."/>
            <person name="Yan J."/>
            <person name="Adam C."/>
            <person name="Keymanesh K."/>
            <person name="Ng V."/>
            <person name="Louie K."/>
            <person name="Northen T."/>
            <person name="Drula E."/>
            <person name="Henrissat B."/>
            <person name="Hsieh H.M."/>
            <person name="Youens-Clark K."/>
            <person name="Lutzoni F."/>
            <person name="Miadlikowska J."/>
            <person name="Eastwood D.C."/>
            <person name="Hamelin R.C."/>
            <person name="Grigoriev I.V."/>
            <person name="U'Ren J.M."/>
        </authorList>
    </citation>
    <scope>NUCLEOTIDE SEQUENCE [LARGE SCALE GENOMIC DNA]</scope>
    <source>
        <strain evidence="1 2">ER1909</strain>
    </source>
</reference>
<proteinExistence type="predicted"/>
<gene>
    <name evidence="1" type="ORF">F4821DRAFT_10093</name>
</gene>
<dbReference type="Proteomes" id="UP001497680">
    <property type="component" value="Unassembled WGS sequence"/>
</dbReference>
<keyword evidence="2" id="KW-1185">Reference proteome</keyword>
<evidence type="ECO:0000313" key="2">
    <source>
        <dbReference type="Proteomes" id="UP001497680"/>
    </source>
</evidence>
<comment type="caution">
    <text evidence="1">The sequence shown here is derived from an EMBL/GenBank/DDBJ whole genome shotgun (WGS) entry which is preliminary data.</text>
</comment>
<sequence length="332" mass="37270">MPGRLEDTNTYASEPTVDVRKEYGDWRDQLIKDGYVVLKGVVSPERTAHYLDSLFQWLESFPYGFKKDDPKTWGPEHLPAHIKGGMYHGYSVAHEKFFWDARMESGVVDAFAKLWGTDELLVSFDGANLTLPVPPSSTRPAMGAWPHVDQSPLRSGMQCVQGILNLAPNGPNDGGLIVMKGSSALNEEFFATHESKQTTWGPADWYGFSEKDVEWFKSKGCEAIKVCADPGDLILWDSRQVHYNELPKSDAVRSVLYLCYSPASYAAPDDLKKKADLFKRRIGTTHWPHANIFENGQVQTRLGQPETYTRSQPLEPPTETDKLLKLAGVVPY</sequence>
<name>A0ACC0DDK2_9PEZI</name>
<organism evidence="1 2">
    <name type="scientific">Hypoxylon rubiginosum</name>
    <dbReference type="NCBI Taxonomy" id="110542"/>
    <lineage>
        <taxon>Eukaryota</taxon>
        <taxon>Fungi</taxon>
        <taxon>Dikarya</taxon>
        <taxon>Ascomycota</taxon>
        <taxon>Pezizomycotina</taxon>
        <taxon>Sordariomycetes</taxon>
        <taxon>Xylariomycetidae</taxon>
        <taxon>Xylariales</taxon>
        <taxon>Hypoxylaceae</taxon>
        <taxon>Hypoxylon</taxon>
    </lineage>
</organism>